<protein>
    <submittedName>
        <fullName evidence="1">Uncharacterized protein</fullName>
    </submittedName>
</protein>
<sequence>MARMIAYRTPIKLKQSTIQNGINTITHGQWTTSSSFNAMNTNCRTLAENIISNAKLRPLLMHQTQMAIAKMLSDKSGTNVIAQESG</sequence>
<evidence type="ECO:0000313" key="1">
    <source>
        <dbReference type="EMBL" id="CDW53804.1"/>
    </source>
</evidence>
<reference evidence="1" key="2">
    <citation type="submission" date="2014-03" db="EMBL/GenBank/DDBJ databases">
        <title>The whipworm genome and dual-species transcriptomics of an intimate host-pathogen interaction.</title>
        <authorList>
            <person name="Foth B.J."/>
            <person name="Tsai I.J."/>
            <person name="Reid A.J."/>
            <person name="Bancroft A.J."/>
            <person name="Nichol S."/>
            <person name="Tracey A."/>
            <person name="Holroyd N."/>
            <person name="Cotton J.A."/>
            <person name="Stanley E.J."/>
            <person name="Zarowiecki M."/>
            <person name="Liu J.Z."/>
            <person name="Huckvale T."/>
            <person name="Cooper P.J."/>
            <person name="Grencis R.K."/>
            <person name="Berriman M."/>
        </authorList>
    </citation>
    <scope>NUCLEOTIDE SEQUENCE [LARGE SCALE GENOMIC DNA]</scope>
</reference>
<organism evidence="1 2">
    <name type="scientific">Trichuris trichiura</name>
    <name type="common">Whipworm</name>
    <name type="synonym">Trichocephalus trichiurus</name>
    <dbReference type="NCBI Taxonomy" id="36087"/>
    <lineage>
        <taxon>Eukaryota</taxon>
        <taxon>Metazoa</taxon>
        <taxon>Ecdysozoa</taxon>
        <taxon>Nematoda</taxon>
        <taxon>Enoplea</taxon>
        <taxon>Dorylaimia</taxon>
        <taxon>Trichinellida</taxon>
        <taxon>Trichuridae</taxon>
        <taxon>Trichuris</taxon>
    </lineage>
</organism>
<keyword evidence="2" id="KW-1185">Reference proteome</keyword>
<name>A0A077Z1L5_TRITR</name>
<dbReference type="EMBL" id="HG805867">
    <property type="protein sequence ID" value="CDW53804.1"/>
    <property type="molecule type" value="Genomic_DNA"/>
</dbReference>
<evidence type="ECO:0000313" key="2">
    <source>
        <dbReference type="Proteomes" id="UP000030665"/>
    </source>
</evidence>
<accession>A0A077Z1L5</accession>
<dbReference type="AlphaFoldDB" id="A0A077Z1L5"/>
<reference evidence="1" key="1">
    <citation type="submission" date="2014-01" db="EMBL/GenBank/DDBJ databases">
        <authorList>
            <person name="Aslett M."/>
        </authorList>
    </citation>
    <scope>NUCLEOTIDE SEQUENCE</scope>
</reference>
<dbReference type="Proteomes" id="UP000030665">
    <property type="component" value="Unassembled WGS sequence"/>
</dbReference>
<gene>
    <name evidence="1" type="ORF">TTRE_0000207101</name>
</gene>
<proteinExistence type="predicted"/>